<dbReference type="InterPro" id="IPR015915">
    <property type="entry name" value="Kelch-typ_b-propeller"/>
</dbReference>
<dbReference type="STRING" id="1147741.A0A0R3RKZ6"/>
<dbReference type="PANTHER" id="PTHR46461">
    <property type="entry name" value="KELCH DOMAIN-CONTAINING PROTEIN 3"/>
    <property type="match status" value="1"/>
</dbReference>
<dbReference type="GO" id="GO:0003682">
    <property type="term" value="F:chromatin binding"/>
    <property type="evidence" value="ECO:0007669"/>
    <property type="project" value="InterPro"/>
</dbReference>
<dbReference type="Proteomes" id="UP000050640">
    <property type="component" value="Unplaced"/>
</dbReference>
<keyword evidence="1" id="KW-1185">Reference proteome</keyword>
<evidence type="ECO:0000313" key="2">
    <source>
        <dbReference type="WBParaSite" id="EEL_0000215501-mRNA-1"/>
    </source>
</evidence>
<protein>
    <submittedName>
        <fullName evidence="2">Kelch domain-containing protein 10</fullName>
    </submittedName>
</protein>
<dbReference type="InterPro" id="IPR052637">
    <property type="entry name" value="KLHDC3-like"/>
</dbReference>
<dbReference type="Gene3D" id="2.120.10.80">
    <property type="entry name" value="Kelch-type beta propeller"/>
    <property type="match status" value="2"/>
</dbReference>
<dbReference type="AlphaFoldDB" id="A0A0R3RKZ6"/>
<sequence>MAYWTIAIGGGPKNANQAAVAIGNKIYAFGELINDDDECSPYDRLFGVHILDTETYRWESSLGESDRMMYTTLELNEEFFADENDDAVPLYIELGVTPLFRTGHTVVAYEGKLYMWGGRIESLHFSVTMYCFDPETQHWSIISRAGDAVPGRMKHSAIVHNDMMIVYGGEDDLFNFPKTVCAYHFKTRKWYNLVTEISELPSGRESHTACIIDEKMYVYGGTNMFLKDMDLDVLNLKTGRWEKPKVSGDIPCRRRDHSAWVYRGMMYIFGGFEGTERRYLNTLHEFNPETCRWRLMHPCGLPPPVPRGRHCSVLIDERVFVFSGMTLVRRFHRSKNIEIHKVACDLHVLDYG</sequence>
<dbReference type="SUPFAM" id="SSF117281">
    <property type="entry name" value="Kelch motif"/>
    <property type="match status" value="1"/>
</dbReference>
<dbReference type="WBParaSite" id="EEL_0000215501-mRNA-1">
    <property type="protein sequence ID" value="EEL_0000215501-mRNA-1"/>
    <property type="gene ID" value="EEL_0000215501"/>
</dbReference>
<organism evidence="1 2">
    <name type="scientific">Elaeophora elaphi</name>
    <dbReference type="NCBI Taxonomy" id="1147741"/>
    <lineage>
        <taxon>Eukaryota</taxon>
        <taxon>Metazoa</taxon>
        <taxon>Ecdysozoa</taxon>
        <taxon>Nematoda</taxon>
        <taxon>Chromadorea</taxon>
        <taxon>Rhabditida</taxon>
        <taxon>Spirurina</taxon>
        <taxon>Spiruromorpha</taxon>
        <taxon>Filarioidea</taxon>
        <taxon>Onchocercidae</taxon>
        <taxon>Elaeophora</taxon>
    </lineage>
</organism>
<name>A0A0R3RKZ6_9BILA</name>
<evidence type="ECO:0000313" key="1">
    <source>
        <dbReference type="Proteomes" id="UP000050640"/>
    </source>
</evidence>
<accession>A0A0R3RKZ6</accession>
<dbReference type="GO" id="GO:0005737">
    <property type="term" value="C:cytoplasm"/>
    <property type="evidence" value="ECO:0007669"/>
    <property type="project" value="TreeGrafter"/>
</dbReference>
<proteinExistence type="predicted"/>
<dbReference type="Pfam" id="PF24681">
    <property type="entry name" value="Kelch_KLHDC2_KLHL20_DRC7"/>
    <property type="match status" value="1"/>
</dbReference>
<reference evidence="2" key="1">
    <citation type="submission" date="2017-02" db="UniProtKB">
        <authorList>
            <consortium name="WormBaseParasite"/>
        </authorList>
    </citation>
    <scope>IDENTIFICATION</scope>
</reference>
<dbReference type="PANTHER" id="PTHR46461:SF1">
    <property type="entry name" value="KELCH DOMAIN-CONTAINING PROTEIN 3"/>
    <property type="match status" value="1"/>
</dbReference>